<dbReference type="GO" id="GO:0008206">
    <property type="term" value="P:bile acid metabolic process"/>
    <property type="evidence" value="ECO:0007669"/>
    <property type="project" value="UniProtKB-ARBA"/>
</dbReference>
<name>A0A0A1MGF4_9BACI</name>
<accession>A0A0A1MGF4</accession>
<sequence>MTTLAGKVAIVTGGASGIGYAMVQNLLEAGAKVGVADLNEEKLKELEQQHKGELLGVVTNVTKEEDIKNLVNKTVEAFGGLDIAFNVAGASKSGAIIDQPEEDWNFTVDLCLKGVFLSLKHEAKYMKEHGGGAIVNVSSLNAHVPMHYGAAYSSAKAGVEMLTKNAALEMSKHNIRVNAILPGLVSTPLTSGLTDVDAINEAYLERIPMERAGDPKEIAGPALFLVSEEASYVNGASLLVDGGWAVTGYPDLSKFITENRP</sequence>
<dbReference type="RefSeq" id="WP_042531821.1">
    <property type="nucleotide sequence ID" value="NZ_CAXOIH010000015.1"/>
</dbReference>
<evidence type="ECO:0000256" key="1">
    <source>
        <dbReference type="ARBA" id="ARBA00006484"/>
    </source>
</evidence>
<keyword evidence="2" id="KW-0560">Oxidoreductase</keyword>
<dbReference type="NCBIfam" id="NF005559">
    <property type="entry name" value="PRK07231.1"/>
    <property type="match status" value="1"/>
</dbReference>
<dbReference type="PRINTS" id="PR00080">
    <property type="entry name" value="SDRFAMILY"/>
</dbReference>
<gene>
    <name evidence="3" type="primary">linC_1</name>
    <name evidence="3" type="ORF">BN997_02037</name>
</gene>
<dbReference type="PANTHER" id="PTHR24321:SF8">
    <property type="entry name" value="ESTRADIOL 17-BETA-DEHYDROGENASE 8-RELATED"/>
    <property type="match status" value="1"/>
</dbReference>
<dbReference type="EMBL" id="CDGG01000001">
    <property type="protein sequence ID" value="CEI82178.1"/>
    <property type="molecule type" value="Genomic_DNA"/>
</dbReference>
<protein>
    <submittedName>
        <fullName evidence="3">2,5-dichloro-2,5-cyclohexadiene-1,4-diol dehydrogenase</fullName>
    </submittedName>
</protein>
<dbReference type="GO" id="GO:0016491">
    <property type="term" value="F:oxidoreductase activity"/>
    <property type="evidence" value="ECO:0007669"/>
    <property type="project" value="UniProtKB-KW"/>
</dbReference>
<dbReference type="FunFam" id="3.40.50.720:FF:000084">
    <property type="entry name" value="Short-chain dehydrogenase reductase"/>
    <property type="match status" value="1"/>
</dbReference>
<dbReference type="PROSITE" id="PS00061">
    <property type="entry name" value="ADH_SHORT"/>
    <property type="match status" value="1"/>
</dbReference>
<dbReference type="InterPro" id="IPR002347">
    <property type="entry name" value="SDR_fam"/>
</dbReference>
<dbReference type="PRINTS" id="PR00081">
    <property type="entry name" value="GDHRDH"/>
</dbReference>
<dbReference type="Proteomes" id="UP000040453">
    <property type="component" value="Unassembled WGS sequence"/>
</dbReference>
<dbReference type="InterPro" id="IPR036291">
    <property type="entry name" value="NAD(P)-bd_dom_sf"/>
</dbReference>
<reference evidence="3 4" key="1">
    <citation type="submission" date="2014-11" db="EMBL/GenBank/DDBJ databases">
        <authorList>
            <person name="Urmite Genomes Urmite Genomes"/>
        </authorList>
    </citation>
    <scope>NUCLEOTIDE SEQUENCE [LARGE SCALE GENOMIC DNA]</scope>
    <source>
        <strain evidence="3 4">Oc5</strain>
    </source>
</reference>
<evidence type="ECO:0000256" key="2">
    <source>
        <dbReference type="ARBA" id="ARBA00023002"/>
    </source>
</evidence>
<dbReference type="Pfam" id="PF13561">
    <property type="entry name" value="adh_short_C2"/>
    <property type="match status" value="1"/>
</dbReference>
<keyword evidence="4" id="KW-1185">Reference proteome</keyword>
<proteinExistence type="inferred from homology"/>
<organism evidence="3 4">
    <name type="scientific">Oceanobacillus oncorhynchi</name>
    <dbReference type="NCBI Taxonomy" id="545501"/>
    <lineage>
        <taxon>Bacteria</taxon>
        <taxon>Bacillati</taxon>
        <taxon>Bacillota</taxon>
        <taxon>Bacilli</taxon>
        <taxon>Bacillales</taxon>
        <taxon>Bacillaceae</taxon>
        <taxon>Oceanobacillus</taxon>
    </lineage>
</organism>
<evidence type="ECO:0000313" key="4">
    <source>
        <dbReference type="Proteomes" id="UP000040453"/>
    </source>
</evidence>
<dbReference type="STRING" id="545501.BN997_02037"/>
<dbReference type="OrthoDB" id="9803333at2"/>
<dbReference type="CDD" id="cd05233">
    <property type="entry name" value="SDR_c"/>
    <property type="match status" value="1"/>
</dbReference>
<dbReference type="AlphaFoldDB" id="A0A0A1MGF4"/>
<dbReference type="SUPFAM" id="SSF51735">
    <property type="entry name" value="NAD(P)-binding Rossmann-fold domains"/>
    <property type="match status" value="1"/>
</dbReference>
<dbReference type="InterPro" id="IPR020904">
    <property type="entry name" value="Sc_DH/Rdtase_CS"/>
</dbReference>
<comment type="similarity">
    <text evidence="1">Belongs to the short-chain dehydrogenases/reductases (SDR) family.</text>
</comment>
<evidence type="ECO:0000313" key="3">
    <source>
        <dbReference type="EMBL" id="CEI82178.1"/>
    </source>
</evidence>
<dbReference type="PANTHER" id="PTHR24321">
    <property type="entry name" value="DEHYDROGENASES, SHORT CHAIN"/>
    <property type="match status" value="1"/>
</dbReference>
<dbReference type="Gene3D" id="3.40.50.720">
    <property type="entry name" value="NAD(P)-binding Rossmann-like Domain"/>
    <property type="match status" value="1"/>
</dbReference>